<evidence type="ECO:0000313" key="5">
    <source>
        <dbReference type="Proteomes" id="UP000728185"/>
    </source>
</evidence>
<reference evidence="4" key="1">
    <citation type="submission" date="2019-05" db="EMBL/GenBank/DDBJ databases">
        <title>Annotation for the trematode Fasciolopsis buski.</title>
        <authorList>
            <person name="Choi Y.-J."/>
        </authorList>
    </citation>
    <scope>NUCLEOTIDE SEQUENCE</scope>
    <source>
        <strain evidence="4">HT</strain>
        <tissue evidence="4">Whole worm</tissue>
    </source>
</reference>
<evidence type="ECO:0000256" key="1">
    <source>
        <dbReference type="SAM" id="Coils"/>
    </source>
</evidence>
<dbReference type="PANTHER" id="PTHR10337">
    <property type="entry name" value="SHC TRANSFORMING PROTEIN"/>
    <property type="match status" value="1"/>
</dbReference>
<accession>A0A8E0VP70</accession>
<evidence type="ECO:0000259" key="3">
    <source>
        <dbReference type="Pfam" id="PF25770"/>
    </source>
</evidence>
<feature type="coiled-coil region" evidence="1">
    <location>
        <begin position="20"/>
        <end position="65"/>
    </location>
</feature>
<dbReference type="InterPro" id="IPR057659">
    <property type="entry name" value="CEP152_CC"/>
</dbReference>
<feature type="compositionally biased region" description="Polar residues" evidence="2">
    <location>
        <begin position="865"/>
        <end position="874"/>
    </location>
</feature>
<dbReference type="AlphaFoldDB" id="A0A8E0VP70"/>
<evidence type="ECO:0000256" key="2">
    <source>
        <dbReference type="SAM" id="MobiDB-lite"/>
    </source>
</evidence>
<feature type="region of interest" description="Disordered" evidence="2">
    <location>
        <begin position="188"/>
        <end position="235"/>
    </location>
</feature>
<keyword evidence="5" id="KW-1185">Reference proteome</keyword>
<dbReference type="InterPro" id="IPR051235">
    <property type="entry name" value="CEP152/SHC-Transforming"/>
</dbReference>
<name>A0A8E0VP70_9TREM</name>
<dbReference type="Pfam" id="PF25770">
    <property type="entry name" value="CC_CEP63-bind_CEP152"/>
    <property type="match status" value="1"/>
</dbReference>
<sequence>MCHNALIHLSLHSFFQDREIADLQRQIAVYKQDLKKAREDFNNSLRQANQQLEESQQHCQKLASSALCSEVTSLQQKLSAFELSKKISDDVNTILQNELRDLRDQVGIYERMLRLDEIPTGDQFPGGWGEFRSSPHESQLHDMELDEEGNRLPEFSAVHLSEAHGCEEQLPSKQQRHGADCRCSGEHNEMPSGANRRRAHFGHSDSMPGDMGTQPSTISPFGASGHGGFHSLPRQGVLTSTPAHPAHCVMTRLRTELERCLRSYKAKREQITKLHETLFTTRCQLHQATEATQKAEKNATILQERVLSLERELSSNRELSETPGPRESALSGQLDRLKQDYATLESELQTALGAEARALENEKTASERLAASVAERDAAVDRARAVCEAHYTAMRRRLEVDWANERESIERISEERLGQAMQERENDRIRFWREELPQQVESARRVWEQEWSELRDSAIRQAVTDCEKRLLASTSNNCLPVSTDVTKPQSKIVRHVGSTTELVSLSTCASQTETQLLLSLSVKEEYSDSCTDLSVAGMRALNKILSSRELHSLQIQLLETESMNLATLDGRLHTFLEKQRELNAKHSWQLISVSLNKFLDEFHVREIIEPKHHSTTDLLFMKERYLHEPSTCLVPLSEKSATTVELPRTHSAEDLSESEYHSSVLATSGSTDSCPIRDEVLLHLRKLVRAFNRVYCAQSQLSSCKQVEKAEPIDASLYQSTLNKIKKEVLNYVQMCQARAAETLQLELARVHRRACRQFSSQLRRTLCSPYVPSLRSSLAPDANAFEAHPVISHTNDSQFPPNPTNVESAISTDHPFSCELKSEYGAKHRINDDLRVTSSPSIPNLESLLHMIDEVCASIESKFHPNSTTSGCQPPSGGGESSYPNDDALPVFGPIANSLFAPSNGTSPIASARNRSQLADADFSSTGDLGPVGSLEFQPVTAALRKMPSRTHSKLTWIQMQPHRVISSKSRNPSRSSLLEVGSVKSSSAQLPSSPGTFLSCASVSSKQPLDTLPAPVPVSNGSRYERPIPAPRALKNLRPDSEPTYPACFSRTSNDRFDLSQPLAVLCTNPGGRRVHTELYNLFEQFSTPEK</sequence>
<dbReference type="Proteomes" id="UP000728185">
    <property type="component" value="Unassembled WGS sequence"/>
</dbReference>
<organism evidence="4 5">
    <name type="scientific">Fasciolopsis buskii</name>
    <dbReference type="NCBI Taxonomy" id="27845"/>
    <lineage>
        <taxon>Eukaryota</taxon>
        <taxon>Metazoa</taxon>
        <taxon>Spiralia</taxon>
        <taxon>Lophotrochozoa</taxon>
        <taxon>Platyhelminthes</taxon>
        <taxon>Trematoda</taxon>
        <taxon>Digenea</taxon>
        <taxon>Plagiorchiida</taxon>
        <taxon>Echinostomata</taxon>
        <taxon>Echinostomatoidea</taxon>
        <taxon>Fasciolidae</taxon>
        <taxon>Fasciolopsis</taxon>
    </lineage>
</organism>
<comment type="caution">
    <text evidence="4">The sequence shown here is derived from an EMBL/GenBank/DDBJ whole genome shotgun (WGS) entry which is preliminary data.</text>
</comment>
<feature type="region of interest" description="Disordered" evidence="2">
    <location>
        <begin position="865"/>
        <end position="887"/>
    </location>
</feature>
<dbReference type="GO" id="GO:0007099">
    <property type="term" value="P:centriole replication"/>
    <property type="evidence" value="ECO:0007669"/>
    <property type="project" value="TreeGrafter"/>
</dbReference>
<dbReference type="PANTHER" id="PTHR10337:SF6">
    <property type="entry name" value="CENTROSOMAL PROTEIN OF 152 KDA"/>
    <property type="match status" value="1"/>
</dbReference>
<protein>
    <submittedName>
        <fullName evidence="4">Cation efflux zinc transporter</fullName>
    </submittedName>
</protein>
<gene>
    <name evidence="4" type="ORF">FBUS_04278</name>
</gene>
<feature type="coiled-coil region" evidence="1">
    <location>
        <begin position="250"/>
        <end position="354"/>
    </location>
</feature>
<keyword evidence="1" id="KW-0175">Coiled coil</keyword>
<dbReference type="EMBL" id="LUCM01000682">
    <property type="protein sequence ID" value="KAA0200206.1"/>
    <property type="molecule type" value="Genomic_DNA"/>
</dbReference>
<feature type="domain" description="CEP152 CEP63 binding coiled coil" evidence="3">
    <location>
        <begin position="718"/>
        <end position="750"/>
    </location>
</feature>
<dbReference type="OrthoDB" id="10064205at2759"/>
<dbReference type="GO" id="GO:0005813">
    <property type="term" value="C:centrosome"/>
    <property type="evidence" value="ECO:0007669"/>
    <property type="project" value="TreeGrafter"/>
</dbReference>
<proteinExistence type="predicted"/>
<evidence type="ECO:0000313" key="4">
    <source>
        <dbReference type="EMBL" id="KAA0200206.1"/>
    </source>
</evidence>